<protein>
    <submittedName>
        <fullName evidence="2">Uncharacterized protein</fullName>
    </submittedName>
</protein>
<dbReference type="Proteomes" id="UP000281553">
    <property type="component" value="Unassembled WGS sequence"/>
</dbReference>
<feature type="region of interest" description="Disordered" evidence="1">
    <location>
        <begin position="71"/>
        <end position="105"/>
    </location>
</feature>
<dbReference type="OrthoDB" id="6266954at2759"/>
<evidence type="ECO:0000313" key="2">
    <source>
        <dbReference type="EMBL" id="VDN09584.1"/>
    </source>
</evidence>
<feature type="compositionally biased region" description="Low complexity" evidence="1">
    <location>
        <begin position="8"/>
        <end position="18"/>
    </location>
</feature>
<gene>
    <name evidence="2" type="ORF">DILT_LOCUS5415</name>
</gene>
<reference evidence="2 3" key="1">
    <citation type="submission" date="2018-11" db="EMBL/GenBank/DDBJ databases">
        <authorList>
            <consortium name="Pathogen Informatics"/>
        </authorList>
    </citation>
    <scope>NUCLEOTIDE SEQUENCE [LARGE SCALE GENOMIC DNA]</scope>
</reference>
<feature type="compositionally biased region" description="Polar residues" evidence="1">
    <location>
        <begin position="87"/>
        <end position="97"/>
    </location>
</feature>
<feature type="region of interest" description="Disordered" evidence="1">
    <location>
        <begin position="1"/>
        <end position="32"/>
    </location>
</feature>
<evidence type="ECO:0000256" key="1">
    <source>
        <dbReference type="SAM" id="MobiDB-lite"/>
    </source>
</evidence>
<organism evidence="2 3">
    <name type="scientific">Dibothriocephalus latus</name>
    <name type="common">Fish tapeworm</name>
    <name type="synonym">Diphyllobothrium latum</name>
    <dbReference type="NCBI Taxonomy" id="60516"/>
    <lineage>
        <taxon>Eukaryota</taxon>
        <taxon>Metazoa</taxon>
        <taxon>Spiralia</taxon>
        <taxon>Lophotrochozoa</taxon>
        <taxon>Platyhelminthes</taxon>
        <taxon>Cestoda</taxon>
        <taxon>Eucestoda</taxon>
        <taxon>Diphyllobothriidea</taxon>
        <taxon>Diphyllobothriidae</taxon>
        <taxon>Dibothriocephalus</taxon>
    </lineage>
</organism>
<feature type="region of interest" description="Disordered" evidence="1">
    <location>
        <begin position="293"/>
        <end position="317"/>
    </location>
</feature>
<accession>A0A3P7KYC6</accession>
<proteinExistence type="predicted"/>
<feature type="non-terminal residue" evidence="2">
    <location>
        <position position="317"/>
    </location>
</feature>
<feature type="compositionally biased region" description="Polar residues" evidence="1">
    <location>
        <begin position="149"/>
        <end position="167"/>
    </location>
</feature>
<feature type="region of interest" description="Disordered" evidence="1">
    <location>
        <begin position="242"/>
        <end position="262"/>
    </location>
</feature>
<name>A0A3P7KYC6_DIBLA</name>
<sequence>MASTLTESGSGSAASLSSLPPPCPSPSGSLSVETRDRAIQVSTSFNLAACGSACTDCLLCGRSLTDRGTSVDLVSPSATVGEPLTTKPASMPSTPTLQRARPPSVPDKDAYSAVLAAICRRVDQFPSVVSPADFQLPCRLIPPGLLEGRQSQCDDGPSTPTEGTENPTGRLENSFFSTSSTASVSNRFGSSWKPFWTTLVTIVGWRSVFIIYFEATTRNPVHRQDFSDSICQVQSFTRNPHQLASHPDAAHAPDADLPSVGLARHRNGSIDESSFLLAHPTVKKTYRLRPIFPKAPPIRKQTQQKEVGSPCGTPGAG</sequence>
<keyword evidence="3" id="KW-1185">Reference proteome</keyword>
<feature type="region of interest" description="Disordered" evidence="1">
    <location>
        <begin position="149"/>
        <end position="173"/>
    </location>
</feature>
<dbReference type="EMBL" id="UYRU01047364">
    <property type="protein sequence ID" value="VDN09584.1"/>
    <property type="molecule type" value="Genomic_DNA"/>
</dbReference>
<evidence type="ECO:0000313" key="3">
    <source>
        <dbReference type="Proteomes" id="UP000281553"/>
    </source>
</evidence>
<dbReference type="AlphaFoldDB" id="A0A3P7KYC6"/>